<feature type="transmembrane region" description="Helical" evidence="9">
    <location>
        <begin position="232"/>
        <end position="252"/>
    </location>
</feature>
<dbReference type="Pfam" id="PF00209">
    <property type="entry name" value="SNF"/>
    <property type="match status" value="1"/>
</dbReference>
<dbReference type="AlphaFoldDB" id="A0A8S1FEF3"/>
<comment type="subcellular location">
    <subcellularLocation>
        <location evidence="1">Membrane</location>
        <topology evidence="1">Multi-pass membrane protein</topology>
    </subcellularLocation>
</comment>
<proteinExistence type="predicted"/>
<evidence type="ECO:0000313" key="10">
    <source>
        <dbReference type="EMBL" id="CAB3410975.1"/>
    </source>
</evidence>
<evidence type="ECO:0000256" key="4">
    <source>
        <dbReference type="ARBA" id="ARBA00022847"/>
    </source>
</evidence>
<feature type="transmembrane region" description="Helical" evidence="9">
    <location>
        <begin position="402"/>
        <end position="431"/>
    </location>
</feature>
<keyword evidence="5 9" id="KW-1133">Transmembrane helix</keyword>
<sequence length="660" mass="73616">MHIFLVSMSSQKCVDAARTRTFVKNLSSSSVQPSKLSKKLLEFVLTCLGFAVGLGNIWRFPTRAFNNGGSAFLIPYITCALLFGLPAVYLELMVGQHAQVAPPLVYRRIAPALQGVGWMGAGVATTVAIYYIVIISWICIYLVNLTRGHVDLWTRCDNSWNKIDSCVDMINQNLCRANSTRLGIPADRVIYFRGACVDSATINTTTLISATEQYFTYNILKPSKGLFDINAFNWQLMAAMTFCWILNTLLIIKGMKIIGKVSYVSVILPYIIVLILFVRGVTLDGAATGLYYYFGNPDFGKVFSLKTWSEALKQLCFSLAVGHGGLMSMASYNKRTNNCFRDAVIIIVGDTTMSLVGGAAIFSTLGFLANQRGVTVLDVVESGLSLAFVVYPEAVSRMPLPIVWSILFFVMLFLLGISTEIALVDVFCSCLCGQSKTFKTRKWIVVLVYSISLYLIGLVFSTDAGLYWFEMFDDYSGFSSVCTAIVEVVVVVYVYGAANFSNDIRETLGEPRAMLAAWLGGTSPYFVWNWRLITPTIGLVLLGLSAIRQYPFMNNPDKYPIFFDIGGWSLQLFVPFIIPIFGIASFLQFKRRGYDTRGLWMIQKQHKSYQRIYEGMSDEQKKLQAILPDYEPWNEPDATESENVEISIGNNDQLVPSLLT</sequence>
<dbReference type="PRINTS" id="PR00176">
    <property type="entry name" value="NANEUSMPORT"/>
</dbReference>
<feature type="transmembrane region" description="Helical" evidence="9">
    <location>
        <begin position="475"/>
        <end position="495"/>
    </location>
</feature>
<dbReference type="EMBL" id="CADEPM010000012">
    <property type="protein sequence ID" value="CAB3410975.1"/>
    <property type="molecule type" value="Genomic_DNA"/>
</dbReference>
<evidence type="ECO:0000256" key="8">
    <source>
        <dbReference type="PIRSR" id="PIRSR600175-2"/>
    </source>
</evidence>
<evidence type="ECO:0000256" key="5">
    <source>
        <dbReference type="ARBA" id="ARBA00022989"/>
    </source>
</evidence>
<feature type="transmembrane region" description="Helical" evidence="9">
    <location>
        <begin position="115"/>
        <end position="143"/>
    </location>
</feature>
<feature type="transmembrane region" description="Helical" evidence="9">
    <location>
        <begin position="528"/>
        <end position="547"/>
    </location>
</feature>
<dbReference type="GO" id="GO:0005886">
    <property type="term" value="C:plasma membrane"/>
    <property type="evidence" value="ECO:0007669"/>
    <property type="project" value="TreeGrafter"/>
</dbReference>
<name>A0A8S1FEF3_9PELO</name>
<keyword evidence="8" id="KW-1015">Disulfide bond</keyword>
<feature type="binding site" evidence="7">
    <location>
        <position position="318"/>
    </location>
    <ligand>
        <name>Na(+)</name>
        <dbReference type="ChEBI" id="CHEBI:29101"/>
        <label>1</label>
    </ligand>
</feature>
<evidence type="ECO:0000256" key="2">
    <source>
        <dbReference type="ARBA" id="ARBA00022448"/>
    </source>
</evidence>
<dbReference type="GO" id="GO:0046872">
    <property type="term" value="F:metal ion binding"/>
    <property type="evidence" value="ECO:0007669"/>
    <property type="project" value="UniProtKB-KW"/>
</dbReference>
<dbReference type="InterPro" id="IPR000175">
    <property type="entry name" value="Na/ntran_symport"/>
</dbReference>
<keyword evidence="6 9" id="KW-0472">Membrane</keyword>
<feature type="transmembrane region" description="Helical" evidence="9">
    <location>
        <begin position="264"/>
        <end position="292"/>
    </location>
</feature>
<reference evidence="10 11" key="1">
    <citation type="submission" date="2020-04" db="EMBL/GenBank/DDBJ databases">
        <authorList>
            <person name="Laetsch R D."/>
            <person name="Stevens L."/>
            <person name="Kumar S."/>
            <person name="Blaxter L. M."/>
        </authorList>
    </citation>
    <scope>NUCLEOTIDE SEQUENCE [LARGE SCALE GENOMIC DNA]</scope>
</reference>
<dbReference type="InterPro" id="IPR037272">
    <property type="entry name" value="SNS_sf"/>
</dbReference>
<keyword evidence="7" id="KW-0479">Metal-binding</keyword>
<dbReference type="Proteomes" id="UP000494206">
    <property type="component" value="Unassembled WGS sequence"/>
</dbReference>
<protein>
    <submittedName>
        <fullName evidence="10">Uncharacterized protein</fullName>
    </submittedName>
</protein>
<dbReference type="GO" id="GO:0005332">
    <property type="term" value="F:gamma-aminobutyric acid:sodium:chloride symporter activity"/>
    <property type="evidence" value="ECO:0007669"/>
    <property type="project" value="TreeGrafter"/>
</dbReference>
<feature type="transmembrane region" description="Helical" evidence="9">
    <location>
        <begin position="40"/>
        <end position="60"/>
    </location>
</feature>
<feature type="transmembrane region" description="Helical" evidence="9">
    <location>
        <begin position="567"/>
        <end position="587"/>
    </location>
</feature>
<evidence type="ECO:0000256" key="7">
    <source>
        <dbReference type="PIRSR" id="PIRSR600175-1"/>
    </source>
</evidence>
<dbReference type="SUPFAM" id="SSF161070">
    <property type="entry name" value="SNF-like"/>
    <property type="match status" value="1"/>
</dbReference>
<dbReference type="CDD" id="cd10324">
    <property type="entry name" value="SLC6sbd"/>
    <property type="match status" value="1"/>
</dbReference>
<evidence type="ECO:0000256" key="1">
    <source>
        <dbReference type="ARBA" id="ARBA00004141"/>
    </source>
</evidence>
<feature type="disulfide bond" evidence="8">
    <location>
        <begin position="156"/>
        <end position="166"/>
    </location>
</feature>
<evidence type="ECO:0000256" key="6">
    <source>
        <dbReference type="ARBA" id="ARBA00023136"/>
    </source>
</evidence>
<feature type="binding site" evidence="7">
    <location>
        <position position="52"/>
    </location>
    <ligand>
        <name>Na(+)</name>
        <dbReference type="ChEBI" id="CHEBI:29101"/>
        <label>1</label>
    </ligand>
</feature>
<dbReference type="OrthoDB" id="6581954at2759"/>
<feature type="transmembrane region" description="Helical" evidence="9">
    <location>
        <begin position="443"/>
        <end position="469"/>
    </location>
</feature>
<evidence type="ECO:0000256" key="3">
    <source>
        <dbReference type="ARBA" id="ARBA00022692"/>
    </source>
</evidence>
<dbReference type="GO" id="GO:0043005">
    <property type="term" value="C:neuron projection"/>
    <property type="evidence" value="ECO:0007669"/>
    <property type="project" value="TreeGrafter"/>
</dbReference>
<keyword evidence="3 9" id="KW-0812">Transmembrane</keyword>
<dbReference type="PANTHER" id="PTHR11616:SF326">
    <property type="entry name" value="SODIUM-DEPENDENT TRANSPORTER SNF-5"/>
    <property type="match status" value="1"/>
</dbReference>
<keyword evidence="7" id="KW-0915">Sodium</keyword>
<comment type="caution">
    <text evidence="10">The sequence shown here is derived from an EMBL/GenBank/DDBJ whole genome shotgun (WGS) entry which is preliminary data.</text>
</comment>
<keyword evidence="2" id="KW-0813">Transport</keyword>
<dbReference type="PROSITE" id="PS50267">
    <property type="entry name" value="NA_NEUROTRAN_SYMP_3"/>
    <property type="match status" value="1"/>
</dbReference>
<evidence type="ECO:0000313" key="11">
    <source>
        <dbReference type="Proteomes" id="UP000494206"/>
    </source>
</evidence>
<dbReference type="PANTHER" id="PTHR11616">
    <property type="entry name" value="SODIUM/CHLORIDE DEPENDENT TRANSPORTER"/>
    <property type="match status" value="1"/>
</dbReference>
<feature type="binding site" evidence="7">
    <location>
        <position position="49"/>
    </location>
    <ligand>
        <name>Na(+)</name>
        <dbReference type="ChEBI" id="CHEBI:29101"/>
        <label>2</label>
    </ligand>
</feature>
<evidence type="ECO:0000256" key="9">
    <source>
        <dbReference type="SAM" id="Phobius"/>
    </source>
</evidence>
<feature type="binding site" evidence="7">
    <location>
        <position position="415"/>
    </location>
    <ligand>
        <name>Na(+)</name>
        <dbReference type="ChEBI" id="CHEBI:29101"/>
        <label>1</label>
    </ligand>
</feature>
<accession>A0A8S1FEF3</accession>
<feature type="binding site" evidence="7">
    <location>
        <position position="56"/>
    </location>
    <ligand>
        <name>Na(+)</name>
        <dbReference type="ChEBI" id="CHEBI:29101"/>
        <label>1</label>
    </ligand>
</feature>
<feature type="transmembrane region" description="Helical" evidence="9">
    <location>
        <begin position="344"/>
        <end position="369"/>
    </location>
</feature>
<keyword evidence="4" id="KW-0769">Symport</keyword>
<gene>
    <name evidence="10" type="ORF">CBOVIS_LOCUS12418</name>
</gene>
<organism evidence="10 11">
    <name type="scientific">Caenorhabditis bovis</name>
    <dbReference type="NCBI Taxonomy" id="2654633"/>
    <lineage>
        <taxon>Eukaryota</taxon>
        <taxon>Metazoa</taxon>
        <taxon>Ecdysozoa</taxon>
        <taxon>Nematoda</taxon>
        <taxon>Chromadorea</taxon>
        <taxon>Rhabditida</taxon>
        <taxon>Rhabditina</taxon>
        <taxon>Rhabditomorpha</taxon>
        <taxon>Rhabditoidea</taxon>
        <taxon>Rhabditidae</taxon>
        <taxon>Peloderinae</taxon>
        <taxon>Caenorhabditis</taxon>
    </lineage>
</organism>
<feature type="binding site" evidence="7">
    <location>
        <position position="51"/>
    </location>
    <ligand>
        <name>Na(+)</name>
        <dbReference type="ChEBI" id="CHEBI:29101"/>
        <label>1</label>
    </ligand>
</feature>
<feature type="transmembrane region" description="Helical" evidence="9">
    <location>
        <begin position="72"/>
        <end position="94"/>
    </location>
</feature>
<keyword evidence="11" id="KW-1185">Reference proteome</keyword>